<feature type="domain" description="AB hydrolase-1" evidence="4">
    <location>
        <begin position="91"/>
        <end position="278"/>
    </location>
</feature>
<comment type="caution">
    <text evidence="6">The sequence shown here is derived from an EMBL/GenBank/DDBJ whole genome shotgun (WGS) entry which is preliminary data.</text>
</comment>
<dbReference type="EMBL" id="MDDG01000007">
    <property type="protein sequence ID" value="OQE39304.1"/>
    <property type="molecule type" value="Genomic_DNA"/>
</dbReference>
<proteinExistence type="inferred from homology"/>
<dbReference type="GO" id="GO:0017000">
    <property type="term" value="P:antibiotic biosynthetic process"/>
    <property type="evidence" value="ECO:0007669"/>
    <property type="project" value="UniProtKB-ARBA"/>
</dbReference>
<feature type="domain" description="Peptidase S33 tripeptidyl aminopeptidase-like C-terminal" evidence="5">
    <location>
        <begin position="490"/>
        <end position="564"/>
    </location>
</feature>
<evidence type="ECO:0000313" key="7">
    <source>
        <dbReference type="Proteomes" id="UP000191500"/>
    </source>
</evidence>
<accession>A0A1V6ULJ7</accession>
<dbReference type="Pfam" id="PF00561">
    <property type="entry name" value="Abhydrolase_1"/>
    <property type="match status" value="1"/>
</dbReference>
<dbReference type="STRING" id="36646.A0A1V6ULJ7"/>
<comment type="similarity">
    <text evidence="1">Belongs to the peptidase S33 family.</text>
</comment>
<dbReference type="InterPro" id="IPR013595">
    <property type="entry name" value="Pept_S33_TAP-like_C"/>
</dbReference>
<evidence type="ECO:0000313" key="6">
    <source>
        <dbReference type="EMBL" id="OQE39304.1"/>
    </source>
</evidence>
<dbReference type="InterPro" id="IPR051601">
    <property type="entry name" value="Serine_prot/Carboxylest_S33"/>
</dbReference>
<evidence type="ECO:0000259" key="5">
    <source>
        <dbReference type="Pfam" id="PF08386"/>
    </source>
</evidence>
<gene>
    <name evidence="6" type="ORF">PENCOP_c007G00030</name>
</gene>
<dbReference type="PROSITE" id="PS51257">
    <property type="entry name" value="PROKAR_LIPOPROTEIN"/>
    <property type="match status" value="1"/>
</dbReference>
<dbReference type="PANTHER" id="PTHR43248">
    <property type="entry name" value="2-SUCCINYL-6-HYDROXY-2,4-CYCLOHEXADIENE-1-CARBOXYLATE SYNTHASE"/>
    <property type="match status" value="1"/>
</dbReference>
<dbReference type="Gene3D" id="3.40.50.1820">
    <property type="entry name" value="alpha/beta hydrolase"/>
    <property type="match status" value="1"/>
</dbReference>
<evidence type="ECO:0000259" key="4">
    <source>
        <dbReference type="Pfam" id="PF00561"/>
    </source>
</evidence>
<dbReference type="InterPro" id="IPR000073">
    <property type="entry name" value="AB_hydrolase_1"/>
</dbReference>
<evidence type="ECO:0000256" key="1">
    <source>
        <dbReference type="ARBA" id="ARBA00010088"/>
    </source>
</evidence>
<evidence type="ECO:0000256" key="3">
    <source>
        <dbReference type="SAM" id="SignalP"/>
    </source>
</evidence>
<dbReference type="GO" id="GO:0072330">
    <property type="term" value="P:monocarboxylic acid biosynthetic process"/>
    <property type="evidence" value="ECO:0007669"/>
    <property type="project" value="UniProtKB-ARBA"/>
</dbReference>
<sequence>MRNLLGIQMKGLVNGLILFSLGCKADSWHGSNMGYGFENIEPSSNLTWTPCFDDFTCSRLEVPLDHSNRSLGTTSVAFIKLAGKNATVESPRIVLIPGGPGGSGVDLLLTYRSLAGQIFGEQYNFVSFDPRGVNNSDLSLDCFSGNVKARLAFNRLHNTGATDISFASLEEQYYSSSIYGEWCNDAVEKESPHGFYVTTPAVAHDLLTFIEAEAEVAGQSPSDAKLWCYGISYGTVIGSTFASMFPDRVGRMVLDGVINAEQYYNNDWRDNVDQMDEAMKKFSSFCHSAGPEKCSFWGPTPVHIMARMDGIIHRLQHHPFPVSGVQSRDLPTLVTLSDLKALFLNTIYNPLARFPAMADILHQLERGNASALVGMFDGLNSISDARLAIQCADSYHRNKLTTIEEFKSYVEYTSSKSKYTGDIYPIFLDTILCKSFRPQLPHSMMVQGRQFSLRLSLFFRSSNFILGKVNIGIGGKISPVSFYAGPISGLKEPTSFPILFASNTVDPITPLKSARKMSSRFAGSVLLLQEAVGHTVIDQGASNCYFGHVQAYLRGKVPPSGITCSQQHTPFIDNPV</sequence>
<dbReference type="Pfam" id="PF08386">
    <property type="entry name" value="Abhydrolase_4"/>
    <property type="match status" value="1"/>
</dbReference>
<feature type="signal peptide" evidence="3">
    <location>
        <begin position="1"/>
        <end position="27"/>
    </location>
</feature>
<keyword evidence="7" id="KW-1185">Reference proteome</keyword>
<organism evidence="6 7">
    <name type="scientific">Penicillium coprophilum</name>
    <dbReference type="NCBI Taxonomy" id="36646"/>
    <lineage>
        <taxon>Eukaryota</taxon>
        <taxon>Fungi</taxon>
        <taxon>Dikarya</taxon>
        <taxon>Ascomycota</taxon>
        <taxon>Pezizomycotina</taxon>
        <taxon>Eurotiomycetes</taxon>
        <taxon>Eurotiomycetidae</taxon>
        <taxon>Eurotiales</taxon>
        <taxon>Aspergillaceae</taxon>
        <taxon>Penicillium</taxon>
    </lineage>
</organism>
<dbReference type="SUPFAM" id="SSF53474">
    <property type="entry name" value="alpha/beta-Hydrolases"/>
    <property type="match status" value="1"/>
</dbReference>
<evidence type="ECO:0008006" key="8">
    <source>
        <dbReference type="Google" id="ProtNLM"/>
    </source>
</evidence>
<evidence type="ECO:0000256" key="2">
    <source>
        <dbReference type="ARBA" id="ARBA00022801"/>
    </source>
</evidence>
<dbReference type="InterPro" id="IPR029058">
    <property type="entry name" value="AB_hydrolase_fold"/>
</dbReference>
<keyword evidence="3" id="KW-0732">Signal</keyword>
<name>A0A1V6ULJ7_9EURO</name>
<dbReference type="AlphaFoldDB" id="A0A1V6ULJ7"/>
<feature type="chain" id="PRO_5010704010" description="AB hydrolase-1 domain-containing protein" evidence="3">
    <location>
        <begin position="28"/>
        <end position="576"/>
    </location>
</feature>
<protein>
    <recommendedName>
        <fullName evidence="8">AB hydrolase-1 domain-containing protein</fullName>
    </recommendedName>
</protein>
<dbReference type="Proteomes" id="UP000191500">
    <property type="component" value="Unassembled WGS sequence"/>
</dbReference>
<reference evidence="7" key="1">
    <citation type="journal article" date="2017" name="Nat. Microbiol.">
        <title>Global analysis of biosynthetic gene clusters reveals vast potential of secondary metabolite production in Penicillium species.</title>
        <authorList>
            <person name="Nielsen J.C."/>
            <person name="Grijseels S."/>
            <person name="Prigent S."/>
            <person name="Ji B."/>
            <person name="Dainat J."/>
            <person name="Nielsen K.F."/>
            <person name="Frisvad J.C."/>
            <person name="Workman M."/>
            <person name="Nielsen J."/>
        </authorList>
    </citation>
    <scope>NUCLEOTIDE SEQUENCE [LARGE SCALE GENOMIC DNA]</scope>
    <source>
        <strain evidence="7">IBT 31321</strain>
    </source>
</reference>
<keyword evidence="2" id="KW-0378">Hydrolase</keyword>
<dbReference type="PANTHER" id="PTHR43248:SF25">
    <property type="entry name" value="AB HYDROLASE-1 DOMAIN-CONTAINING PROTEIN-RELATED"/>
    <property type="match status" value="1"/>
</dbReference>
<dbReference type="GO" id="GO:0016787">
    <property type="term" value="F:hydrolase activity"/>
    <property type="evidence" value="ECO:0007669"/>
    <property type="project" value="UniProtKB-KW"/>
</dbReference>